<keyword evidence="6 9" id="KW-0472">Membrane</keyword>
<evidence type="ECO:0000256" key="6">
    <source>
        <dbReference type="ARBA" id="ARBA00023136"/>
    </source>
</evidence>
<keyword evidence="3 7" id="KW-0812">Transmembrane</keyword>
<feature type="region of interest" description="Disordered" evidence="8">
    <location>
        <begin position="1"/>
        <end position="23"/>
    </location>
</feature>
<dbReference type="Pfam" id="PF00230">
    <property type="entry name" value="MIP"/>
    <property type="match status" value="1"/>
</dbReference>
<evidence type="ECO:0000256" key="9">
    <source>
        <dbReference type="SAM" id="Phobius"/>
    </source>
</evidence>
<dbReference type="GO" id="GO:0016020">
    <property type="term" value="C:membrane"/>
    <property type="evidence" value="ECO:0007669"/>
    <property type="project" value="InterPro"/>
</dbReference>
<dbReference type="PANTHER" id="PTHR45665:SF9">
    <property type="entry name" value="AQUAPORIN-8"/>
    <property type="match status" value="1"/>
</dbReference>
<sequence length="283" mass="29290">MPQNPTPPGVPRAADGSGDPPPSPAAIAGHSALEFFLTLVLLFGVTTIVRWVIGPSFISDRIPQIHLQLLIVGVAVGLLIAGLILSPPGRMTGGHMNPAISFATWRFGVFPGVSVVPYIVAQLIGSTLGVILAGAAWGAAATDPPTAYALLQPGPGWTAAELFFAEAASMGLIVYLVGYFLQTPRLARLVPWLVGVLIGGAIAVLGTSTGGSVNPARQFGPAVVSGNRSFLWVYLLAPMVGALVAAFILDRVGKCRAVLTHRLCGTEESGAPLHEPSDAHRVS</sequence>
<evidence type="ECO:0000313" key="11">
    <source>
        <dbReference type="Proteomes" id="UP000292452"/>
    </source>
</evidence>
<dbReference type="RefSeq" id="WP_131124513.1">
    <property type="nucleotide sequence ID" value="NZ_SIXH01000210.1"/>
</dbReference>
<evidence type="ECO:0000256" key="7">
    <source>
        <dbReference type="RuleBase" id="RU000477"/>
    </source>
</evidence>
<dbReference type="GO" id="GO:0005737">
    <property type="term" value="C:cytoplasm"/>
    <property type="evidence" value="ECO:0007669"/>
    <property type="project" value="UniProtKB-ARBA"/>
</dbReference>
<evidence type="ECO:0000256" key="3">
    <source>
        <dbReference type="ARBA" id="ARBA00022692"/>
    </source>
</evidence>
<evidence type="ECO:0000256" key="1">
    <source>
        <dbReference type="ARBA" id="ARBA00004127"/>
    </source>
</evidence>
<feature type="transmembrane region" description="Helical" evidence="9">
    <location>
        <begin position="229"/>
        <end position="249"/>
    </location>
</feature>
<dbReference type="InterPro" id="IPR023271">
    <property type="entry name" value="Aquaporin-like"/>
</dbReference>
<gene>
    <name evidence="10" type="ORF">EYS09_21890</name>
</gene>
<reference evidence="10 11" key="1">
    <citation type="submission" date="2019-02" db="EMBL/GenBank/DDBJ databases">
        <title>Draft Genome Sequence of Streptomyces sp. AM-2504, identified by 16S rRNA comparative analysis as a Streptomyces Kasugaensis strain.</title>
        <authorList>
            <person name="Napolioni V."/>
            <person name="Giuliodori A.M."/>
            <person name="Spurio R."/>
            <person name="Fabbretti A."/>
        </authorList>
    </citation>
    <scope>NUCLEOTIDE SEQUENCE [LARGE SCALE GENOMIC DNA]</scope>
    <source>
        <strain evidence="10 11">AM-2504</strain>
    </source>
</reference>
<evidence type="ECO:0000256" key="8">
    <source>
        <dbReference type="SAM" id="MobiDB-lite"/>
    </source>
</evidence>
<organism evidence="10 11">
    <name type="scientific">Streptomyces kasugaensis</name>
    <dbReference type="NCBI Taxonomy" id="1946"/>
    <lineage>
        <taxon>Bacteria</taxon>
        <taxon>Bacillati</taxon>
        <taxon>Actinomycetota</taxon>
        <taxon>Actinomycetes</taxon>
        <taxon>Kitasatosporales</taxon>
        <taxon>Streptomycetaceae</taxon>
        <taxon>Streptomyces</taxon>
    </lineage>
</organism>
<keyword evidence="5 9" id="KW-1133">Transmembrane helix</keyword>
<accession>A0A4Q9HRK8</accession>
<dbReference type="EMBL" id="SIXH01000210">
    <property type="protein sequence ID" value="TBO57597.1"/>
    <property type="molecule type" value="Genomic_DNA"/>
</dbReference>
<keyword evidence="11" id="KW-1185">Reference proteome</keyword>
<dbReference type="PANTHER" id="PTHR45665">
    <property type="entry name" value="AQUAPORIN-8"/>
    <property type="match status" value="1"/>
</dbReference>
<keyword evidence="2 7" id="KW-0813">Transport</keyword>
<evidence type="ECO:0000313" key="10">
    <source>
        <dbReference type="EMBL" id="TBO57597.1"/>
    </source>
</evidence>
<feature type="transmembrane region" description="Helical" evidence="9">
    <location>
        <begin position="157"/>
        <end position="177"/>
    </location>
</feature>
<feature type="transmembrane region" description="Helical" evidence="9">
    <location>
        <begin position="107"/>
        <end position="137"/>
    </location>
</feature>
<evidence type="ECO:0008006" key="12">
    <source>
        <dbReference type="Google" id="ProtNLM"/>
    </source>
</evidence>
<evidence type="ECO:0000256" key="5">
    <source>
        <dbReference type="ARBA" id="ARBA00022989"/>
    </source>
</evidence>
<dbReference type="InterPro" id="IPR034294">
    <property type="entry name" value="Aquaporin_transptr"/>
</dbReference>
<dbReference type="InterPro" id="IPR000425">
    <property type="entry name" value="MIP"/>
</dbReference>
<comment type="similarity">
    <text evidence="7">Belongs to the MIP/aquaporin (TC 1.A.8) family.</text>
</comment>
<dbReference type="PROSITE" id="PS00221">
    <property type="entry name" value="MIP"/>
    <property type="match status" value="1"/>
</dbReference>
<comment type="subcellular location">
    <subcellularLocation>
        <location evidence="1">Endomembrane system</location>
        <topology evidence="1">Multi-pass membrane protein</topology>
    </subcellularLocation>
</comment>
<dbReference type="GO" id="GO:0012505">
    <property type="term" value="C:endomembrane system"/>
    <property type="evidence" value="ECO:0007669"/>
    <property type="project" value="UniProtKB-SubCell"/>
</dbReference>
<feature type="transmembrane region" description="Helical" evidence="9">
    <location>
        <begin position="65"/>
        <end position="86"/>
    </location>
</feature>
<dbReference type="SUPFAM" id="SSF81338">
    <property type="entry name" value="Aquaporin-like"/>
    <property type="match status" value="1"/>
</dbReference>
<comment type="caution">
    <text evidence="10">The sequence shown here is derived from an EMBL/GenBank/DDBJ whole genome shotgun (WGS) entry which is preliminary data.</text>
</comment>
<dbReference type="Gene3D" id="1.20.1080.10">
    <property type="entry name" value="Glycerol uptake facilitator protein"/>
    <property type="match status" value="1"/>
</dbReference>
<feature type="compositionally biased region" description="Pro residues" evidence="8">
    <location>
        <begin position="1"/>
        <end position="10"/>
    </location>
</feature>
<name>A0A4Q9HRK8_STRKA</name>
<feature type="transmembrane region" description="Helical" evidence="9">
    <location>
        <begin position="189"/>
        <end position="209"/>
    </location>
</feature>
<feature type="transmembrane region" description="Helical" evidence="9">
    <location>
        <begin position="32"/>
        <end position="53"/>
    </location>
</feature>
<evidence type="ECO:0000256" key="2">
    <source>
        <dbReference type="ARBA" id="ARBA00022448"/>
    </source>
</evidence>
<dbReference type="Proteomes" id="UP000292452">
    <property type="component" value="Unassembled WGS sequence"/>
</dbReference>
<evidence type="ECO:0000256" key="4">
    <source>
        <dbReference type="ARBA" id="ARBA00022737"/>
    </source>
</evidence>
<proteinExistence type="inferred from homology"/>
<protein>
    <recommendedName>
        <fullName evidence="12">Aquaporin family protein</fullName>
    </recommendedName>
</protein>
<dbReference type="InterPro" id="IPR022357">
    <property type="entry name" value="MIP_CS"/>
</dbReference>
<dbReference type="AlphaFoldDB" id="A0A4Q9HRK8"/>
<dbReference type="GO" id="GO:0015250">
    <property type="term" value="F:water channel activity"/>
    <property type="evidence" value="ECO:0007669"/>
    <property type="project" value="TreeGrafter"/>
</dbReference>
<dbReference type="GO" id="GO:0019755">
    <property type="term" value="P:one-carbon compound transport"/>
    <property type="evidence" value="ECO:0007669"/>
    <property type="project" value="UniProtKB-ARBA"/>
</dbReference>
<keyword evidence="4" id="KW-0677">Repeat</keyword>
<dbReference type="PRINTS" id="PR00783">
    <property type="entry name" value="MINTRINSICP"/>
</dbReference>